<keyword evidence="2" id="KW-1185">Reference proteome</keyword>
<reference evidence="1" key="1">
    <citation type="submission" date="2020-05" db="EMBL/GenBank/DDBJ databases">
        <title>Large-scale comparative analyses of tick genomes elucidate their genetic diversity and vector capacities.</title>
        <authorList>
            <person name="Jia N."/>
            <person name="Wang J."/>
            <person name="Shi W."/>
            <person name="Du L."/>
            <person name="Sun Y."/>
            <person name="Zhan W."/>
            <person name="Jiang J."/>
            <person name="Wang Q."/>
            <person name="Zhang B."/>
            <person name="Ji P."/>
            <person name="Sakyi L.B."/>
            <person name="Cui X."/>
            <person name="Yuan T."/>
            <person name="Jiang B."/>
            <person name="Yang W."/>
            <person name="Lam T.T.-Y."/>
            <person name="Chang Q."/>
            <person name="Ding S."/>
            <person name="Wang X."/>
            <person name="Zhu J."/>
            <person name="Ruan X."/>
            <person name="Zhao L."/>
            <person name="Wei J."/>
            <person name="Que T."/>
            <person name="Du C."/>
            <person name="Cheng J."/>
            <person name="Dai P."/>
            <person name="Han X."/>
            <person name="Huang E."/>
            <person name="Gao Y."/>
            <person name="Liu J."/>
            <person name="Shao H."/>
            <person name="Ye R."/>
            <person name="Li L."/>
            <person name="Wei W."/>
            <person name="Wang X."/>
            <person name="Wang C."/>
            <person name="Yang T."/>
            <person name="Huo Q."/>
            <person name="Li W."/>
            <person name="Guo W."/>
            <person name="Chen H."/>
            <person name="Zhou L."/>
            <person name="Ni X."/>
            <person name="Tian J."/>
            <person name="Zhou Y."/>
            <person name="Sheng Y."/>
            <person name="Liu T."/>
            <person name="Pan Y."/>
            <person name="Xia L."/>
            <person name="Li J."/>
            <person name="Zhao F."/>
            <person name="Cao W."/>
        </authorList>
    </citation>
    <scope>NUCLEOTIDE SEQUENCE</scope>
    <source>
        <strain evidence="1">Hyas-2018</strain>
    </source>
</reference>
<evidence type="ECO:0000313" key="2">
    <source>
        <dbReference type="Proteomes" id="UP000821845"/>
    </source>
</evidence>
<sequence>MAQHNTQPQRSRQHNTRNTFTIWQWNCRGYRRKGGHLQQFLRNRERPDLILLQETNDAVKLAGYKAIYEAVTTGATPAAAALVGRNLNVVQQELQNFSIPHVLIELIPTKGRGPGLFVLNVYSRPKAKHRFTTLLRKACEAAGDGPLVIAGGFNAPHAAWGYGYETLKGVRLTSVSPESAASSNNR</sequence>
<organism evidence="1 2">
    <name type="scientific">Hyalomma asiaticum</name>
    <name type="common">Tick</name>
    <dbReference type="NCBI Taxonomy" id="266040"/>
    <lineage>
        <taxon>Eukaryota</taxon>
        <taxon>Metazoa</taxon>
        <taxon>Ecdysozoa</taxon>
        <taxon>Arthropoda</taxon>
        <taxon>Chelicerata</taxon>
        <taxon>Arachnida</taxon>
        <taxon>Acari</taxon>
        <taxon>Parasitiformes</taxon>
        <taxon>Ixodida</taxon>
        <taxon>Ixodoidea</taxon>
        <taxon>Ixodidae</taxon>
        <taxon>Hyalomminae</taxon>
        <taxon>Hyalomma</taxon>
    </lineage>
</organism>
<accession>A0ACB7TL59</accession>
<proteinExistence type="predicted"/>
<name>A0ACB7TL59_HYAAI</name>
<dbReference type="Proteomes" id="UP000821845">
    <property type="component" value="Chromosome 1"/>
</dbReference>
<dbReference type="EMBL" id="CM023481">
    <property type="protein sequence ID" value="KAH6945579.1"/>
    <property type="molecule type" value="Genomic_DNA"/>
</dbReference>
<comment type="caution">
    <text evidence="1">The sequence shown here is derived from an EMBL/GenBank/DDBJ whole genome shotgun (WGS) entry which is preliminary data.</text>
</comment>
<gene>
    <name evidence="1" type="ORF">HPB50_009098</name>
</gene>
<evidence type="ECO:0000313" key="1">
    <source>
        <dbReference type="EMBL" id="KAH6945579.1"/>
    </source>
</evidence>
<protein>
    <submittedName>
        <fullName evidence="1">Uncharacterized protein</fullName>
    </submittedName>
</protein>